<organism evidence="2 3">
    <name type="scientific">Didymodactylos carnosus</name>
    <dbReference type="NCBI Taxonomy" id="1234261"/>
    <lineage>
        <taxon>Eukaryota</taxon>
        <taxon>Metazoa</taxon>
        <taxon>Spiralia</taxon>
        <taxon>Gnathifera</taxon>
        <taxon>Rotifera</taxon>
        <taxon>Eurotatoria</taxon>
        <taxon>Bdelloidea</taxon>
        <taxon>Philodinida</taxon>
        <taxon>Philodinidae</taxon>
        <taxon>Didymodactylos</taxon>
    </lineage>
</organism>
<dbReference type="Proteomes" id="UP000682733">
    <property type="component" value="Unassembled WGS sequence"/>
</dbReference>
<gene>
    <name evidence="1" type="ORF">OVA965_LOCUS21186</name>
    <name evidence="2" type="ORF">TMI583_LOCUS21780</name>
</gene>
<name>A0A8S2M5B1_9BILA</name>
<sequence length="137" mass="15568">MLYGMSKLQYDSGEKQNVAEAILTASINNTILMYKSICEQTSFIPISDSSLYRILRPSQLKTLSGLDNVTTDGLEAYSTIENRLSQLNLDPSIQNRIKFNLTKSRYTLNNHIEKGDNIDIKNELQYDMHTSQNSVIN</sequence>
<evidence type="ECO:0000313" key="1">
    <source>
        <dbReference type="EMBL" id="CAF1142260.1"/>
    </source>
</evidence>
<dbReference type="Proteomes" id="UP000677228">
    <property type="component" value="Unassembled WGS sequence"/>
</dbReference>
<comment type="caution">
    <text evidence="2">The sequence shown here is derived from an EMBL/GenBank/DDBJ whole genome shotgun (WGS) entry which is preliminary data.</text>
</comment>
<proteinExistence type="predicted"/>
<dbReference type="EMBL" id="CAJNOK010011525">
    <property type="protein sequence ID" value="CAF1142260.1"/>
    <property type="molecule type" value="Genomic_DNA"/>
</dbReference>
<dbReference type="EMBL" id="CAJOBA010027105">
    <property type="protein sequence ID" value="CAF3939501.1"/>
    <property type="molecule type" value="Genomic_DNA"/>
</dbReference>
<protein>
    <submittedName>
        <fullName evidence="2">Uncharacterized protein</fullName>
    </submittedName>
</protein>
<accession>A0A8S2M5B1</accession>
<evidence type="ECO:0000313" key="3">
    <source>
        <dbReference type="Proteomes" id="UP000682733"/>
    </source>
</evidence>
<dbReference type="AlphaFoldDB" id="A0A8S2M5B1"/>
<reference evidence="2" key="1">
    <citation type="submission" date="2021-02" db="EMBL/GenBank/DDBJ databases">
        <authorList>
            <person name="Nowell W R."/>
        </authorList>
    </citation>
    <scope>NUCLEOTIDE SEQUENCE</scope>
</reference>
<evidence type="ECO:0000313" key="2">
    <source>
        <dbReference type="EMBL" id="CAF3939501.1"/>
    </source>
</evidence>